<dbReference type="HOGENOM" id="CLU_406030_0_0_1"/>
<dbReference type="EMBL" id="AWNI01000013">
    <property type="protein sequence ID" value="ETS61866.1"/>
    <property type="molecule type" value="Genomic_DNA"/>
</dbReference>
<feature type="compositionally biased region" description="Pro residues" evidence="1">
    <location>
        <begin position="191"/>
        <end position="201"/>
    </location>
</feature>
<accession>W3VM82</accession>
<evidence type="ECO:0000313" key="3">
    <source>
        <dbReference type="EMBL" id="ETS61866.1"/>
    </source>
</evidence>
<feature type="compositionally biased region" description="Polar residues" evidence="1">
    <location>
        <begin position="400"/>
        <end position="413"/>
    </location>
</feature>
<dbReference type="AlphaFoldDB" id="W3VM82"/>
<evidence type="ECO:0000256" key="1">
    <source>
        <dbReference type="SAM" id="MobiDB-lite"/>
    </source>
</evidence>
<keyword evidence="2" id="KW-0812">Transmembrane</keyword>
<reference evidence="3 4" key="1">
    <citation type="journal article" date="2014" name="Genome Announc.">
        <title>Genome sequence of the basidiomycetous fungus Pseudozyma aphidis DSM70725, an efficient producer of biosurfactant mannosylerythritol lipids.</title>
        <authorList>
            <person name="Lorenz S."/>
            <person name="Guenther M."/>
            <person name="Grumaz C."/>
            <person name="Rupp S."/>
            <person name="Zibek S."/>
            <person name="Sohn K."/>
        </authorList>
    </citation>
    <scope>NUCLEOTIDE SEQUENCE [LARGE SCALE GENOMIC DNA]</scope>
    <source>
        <strain evidence="4">ATCC 32657 / CBS 517.83 / DSM 70725 / JCM 10318 / NBRC 10182 / NRRL Y-7954 / St-0401</strain>
    </source>
</reference>
<name>W3VM82_MOEAP</name>
<keyword evidence="2" id="KW-0472">Membrane</keyword>
<evidence type="ECO:0000313" key="4">
    <source>
        <dbReference type="Proteomes" id="UP000019462"/>
    </source>
</evidence>
<dbReference type="OrthoDB" id="2553670at2759"/>
<gene>
    <name evidence="3" type="ORF">PaG_03974</name>
</gene>
<feature type="region of interest" description="Disordered" evidence="1">
    <location>
        <begin position="356"/>
        <end position="432"/>
    </location>
</feature>
<dbReference type="Proteomes" id="UP000019462">
    <property type="component" value="Unassembled WGS sequence"/>
</dbReference>
<comment type="caution">
    <text evidence="3">The sequence shown here is derived from an EMBL/GenBank/DDBJ whole genome shotgun (WGS) entry which is preliminary data.</text>
</comment>
<feature type="region of interest" description="Disordered" evidence="1">
    <location>
        <begin position="186"/>
        <end position="209"/>
    </location>
</feature>
<feature type="compositionally biased region" description="Low complexity" evidence="1">
    <location>
        <begin position="612"/>
        <end position="627"/>
    </location>
</feature>
<protein>
    <submittedName>
        <fullName evidence="3">Uncharacterized protein</fullName>
    </submittedName>
</protein>
<keyword evidence="4" id="KW-1185">Reference proteome</keyword>
<sequence>MPAPFCTHSAPDLPHSYAQKHVLICASPEPSFAPSQSRFAVIANGFLLPRFILTLTLIPPFPATAPCPLVAPAPPWLRTISIHKANRPALCFLTHGTAFDEHLKKLFGDLSDAKLDRILQPVARSALPHLSAASSTLRLSLLPIQRLALPYRRIPSASRSSSIALASPARSNLFFLGNRLASHRISHPRPAAAPPASPSAPPHNHSLAADISINPHLGDRQPTISSTLLPPRYPLLGLMPPLLSTGMQASAGVRRTAVWLLAGAACVSALPLRDGPSVFAPSAAQSLQRRAIMKGDNYVPLGNTTVPLSPLLLVFGGLGAAAVALVVALIRILVPSCMSRSSRIVLEERERARQDLRIRGAVSPRGSPGGSPVPGASTPVHPQQRRYPPNKPMRKVGRNSRGSFTPADSASSVSRKRSYRGTSISLSEASKKVDRSVASSLSGFQVPLLNSNDSSSGSSSFHLNAKETMSERAKYPITATNDLNVARNNPRLSFGTRHLARTSSIGKGADLYRTRSGGRQQPEIALHPQPVDPAYAQRWARRESYQHPLQASRRDSTLSAYEVSSSSAEHSYLESTATSRIGSFSNMSGNPLQPLSAPGFGAMPQATQPWASPRSMSRSPTPDSSSPNASRLAVVGAPQVGSRNSSVSALLDSDGSDAGVAPQTAVLIPSRATSFTK</sequence>
<proteinExistence type="predicted"/>
<keyword evidence="2" id="KW-1133">Transmembrane helix</keyword>
<feature type="transmembrane region" description="Helical" evidence="2">
    <location>
        <begin position="311"/>
        <end position="334"/>
    </location>
</feature>
<feature type="region of interest" description="Disordered" evidence="1">
    <location>
        <begin position="589"/>
        <end position="677"/>
    </location>
</feature>
<organism evidence="3 4">
    <name type="scientific">Moesziomyces aphidis</name>
    <name type="common">Pseudozyma aphidis</name>
    <dbReference type="NCBI Taxonomy" id="84754"/>
    <lineage>
        <taxon>Eukaryota</taxon>
        <taxon>Fungi</taxon>
        <taxon>Dikarya</taxon>
        <taxon>Basidiomycota</taxon>
        <taxon>Ustilaginomycotina</taxon>
        <taxon>Ustilaginomycetes</taxon>
        <taxon>Ustilaginales</taxon>
        <taxon>Ustilaginaceae</taxon>
        <taxon>Moesziomyces</taxon>
    </lineage>
</organism>
<evidence type="ECO:0000256" key="2">
    <source>
        <dbReference type="SAM" id="Phobius"/>
    </source>
</evidence>